<name>A0A345UJ74_9BACT</name>
<gene>
    <name evidence="4" type="ORF">CYPRO_1269</name>
</gene>
<dbReference type="RefSeq" id="WP_114983798.1">
    <property type="nucleotide sequence ID" value="NZ_CP027806.1"/>
</dbReference>
<dbReference type="KEGG" id="cprv:CYPRO_1269"/>
<keyword evidence="3" id="KW-0812">Transmembrane</keyword>
<organism evidence="4 5">
    <name type="scientific">Cyclonatronum proteinivorum</name>
    <dbReference type="NCBI Taxonomy" id="1457365"/>
    <lineage>
        <taxon>Bacteria</taxon>
        <taxon>Pseudomonadati</taxon>
        <taxon>Balneolota</taxon>
        <taxon>Balneolia</taxon>
        <taxon>Balneolales</taxon>
        <taxon>Cyclonatronaceae</taxon>
        <taxon>Cyclonatronum</taxon>
    </lineage>
</organism>
<sequence length="152" mass="16974">MADKSAKEIQDKKKALEAELKALENRLGSSFEQIKDEVEGKVERTRNSVSPAWWVRKHPGYVLVAAAVLGFIVAPRSRKRLRNRDDSHARKNSDAGGGAAPERAPVYSPGITDIVSGEVKRLLMRKATNFLVEKIDELIDKNIGPRKKDQNE</sequence>
<evidence type="ECO:0000256" key="1">
    <source>
        <dbReference type="SAM" id="Coils"/>
    </source>
</evidence>
<proteinExistence type="predicted"/>
<feature type="coiled-coil region" evidence="1">
    <location>
        <begin position="6"/>
        <end position="33"/>
    </location>
</feature>
<keyword evidence="3" id="KW-0472">Membrane</keyword>
<feature type="region of interest" description="Disordered" evidence="2">
    <location>
        <begin position="80"/>
        <end position="107"/>
    </location>
</feature>
<evidence type="ECO:0008006" key="6">
    <source>
        <dbReference type="Google" id="ProtNLM"/>
    </source>
</evidence>
<dbReference type="Proteomes" id="UP000254808">
    <property type="component" value="Chromosome"/>
</dbReference>
<keyword evidence="3" id="KW-1133">Transmembrane helix</keyword>
<protein>
    <recommendedName>
        <fullName evidence="6">DUF3618 domain-containing protein</fullName>
    </recommendedName>
</protein>
<dbReference type="AlphaFoldDB" id="A0A345UJ74"/>
<accession>A0A345UJ74</accession>
<evidence type="ECO:0000313" key="4">
    <source>
        <dbReference type="EMBL" id="AXJ00526.1"/>
    </source>
</evidence>
<dbReference type="EMBL" id="CP027806">
    <property type="protein sequence ID" value="AXJ00526.1"/>
    <property type="molecule type" value="Genomic_DNA"/>
</dbReference>
<evidence type="ECO:0000313" key="5">
    <source>
        <dbReference type="Proteomes" id="UP000254808"/>
    </source>
</evidence>
<feature type="transmembrane region" description="Helical" evidence="3">
    <location>
        <begin position="58"/>
        <end position="74"/>
    </location>
</feature>
<evidence type="ECO:0000256" key="3">
    <source>
        <dbReference type="SAM" id="Phobius"/>
    </source>
</evidence>
<keyword evidence="5" id="KW-1185">Reference proteome</keyword>
<reference evidence="4 5" key="1">
    <citation type="submission" date="2018-03" db="EMBL/GenBank/DDBJ databases">
        <title>Phenotypic and genomic properties of Cyclonatronum proteinivorum gen. nov., sp. nov., a haloalkaliphilic bacteroidete from soda lakes possessing Na+-translocating rhodopsin.</title>
        <authorList>
            <person name="Toshchakov S.V."/>
            <person name="Korzhenkov A."/>
            <person name="Samarov N.I."/>
            <person name="Kublanov I.V."/>
            <person name="Muntyan M.S."/>
            <person name="Sorokin D.Y."/>
        </authorList>
    </citation>
    <scope>NUCLEOTIDE SEQUENCE [LARGE SCALE GENOMIC DNA]</scope>
    <source>
        <strain evidence="4 5">Omega</strain>
    </source>
</reference>
<evidence type="ECO:0000256" key="2">
    <source>
        <dbReference type="SAM" id="MobiDB-lite"/>
    </source>
</evidence>
<feature type="compositionally biased region" description="Basic and acidic residues" evidence="2">
    <location>
        <begin position="83"/>
        <end position="93"/>
    </location>
</feature>
<keyword evidence="1" id="KW-0175">Coiled coil</keyword>